<sequence>MLLTGRDLIEWSPVATFVIDADRRVIQWNQACAHLTGVSAPTMVGTCDQWRPFYAEARPVLADLIVAGATAADFAHYYANWRRSAVLDGAYEAEDHFPHFPGGGRWLAFAAAPVHGPHGEMIGAIETIQDITARKGAALARAASGRLSSDDRFKILFTEMINGFAVHEILLDDAGRPCDYRFLAVNPAFERMTGLRAEEVVGRRVRDLLPDTEAAWISRYGRVALTGEADAFESYSSALDKHFEVRAFCPAPGQFAVTFQDITARKRAETRLKLIASVFEHTQEGIVITDPQAAIIDVNDAFVRITGYDRSELIGRTPAILKSGRHGPDFYRAMWLSLHEEKVWRGEIWNRRKNGEMYPEQLTISAVLDDQGATSHYVGIVTDISALKRQAAELERIAHFDALTGLPNRMLLHDRLHQAMARAQRERTRLAVCFLDIDGFKPVNDGYGHGAGDHLLVQLAERLRAEVRGNDTVARVGGDEFILLLADLSEPTACVEILQRILATVGRPFDVAGQRLSVTASIGVTLFPDRSVDSDTLIRQADQAMYRSKQLGKNTYFFYDDHQDTAGFERQKAIHRIERALADGEFVLHYQPKVDMRQGQVRGVEALIRWHHPDRGLLAPAEFLPLIEDSDLIVAVGDWVIEAALHQLVVWQNQGLRMGVSVNVAARHLQWPSFVAQLAVHLGRAGVGDGGGLEIEITETAAINDLAHVSQLIEECRQLGVQSALDDFGTGYSSLTYLKLLPVTALKIDKSFIRDMLRDAEDRAIVAGVIGLAKAFDRAVIAEGVETVEHGLHLLALGCDLAQGYGIAPPMSPERLPDWIRQWRPDPAWTAASTHTDGP</sequence>
<dbReference type="NCBIfam" id="TIGR00229">
    <property type="entry name" value="sensory_box"/>
    <property type="match status" value="2"/>
</dbReference>
<dbReference type="PROSITE" id="PS50112">
    <property type="entry name" value="PAS"/>
    <property type="match status" value="3"/>
</dbReference>
<dbReference type="SMART" id="SM00267">
    <property type="entry name" value="GGDEF"/>
    <property type="match status" value="1"/>
</dbReference>
<dbReference type="EMBL" id="JBDKXB010000029">
    <property type="protein sequence ID" value="MEY6433816.1"/>
    <property type="molecule type" value="Genomic_DNA"/>
</dbReference>
<dbReference type="InterPro" id="IPR035965">
    <property type="entry name" value="PAS-like_dom_sf"/>
</dbReference>
<dbReference type="PROSITE" id="PS50887">
    <property type="entry name" value="GGDEF"/>
    <property type="match status" value="1"/>
</dbReference>
<dbReference type="PANTHER" id="PTHR44757">
    <property type="entry name" value="DIGUANYLATE CYCLASE DGCP"/>
    <property type="match status" value="1"/>
</dbReference>
<dbReference type="InterPro" id="IPR000160">
    <property type="entry name" value="GGDEF_dom"/>
</dbReference>
<dbReference type="InterPro" id="IPR043128">
    <property type="entry name" value="Rev_trsase/Diguanyl_cyclase"/>
</dbReference>
<dbReference type="CDD" id="cd00130">
    <property type="entry name" value="PAS"/>
    <property type="match status" value="3"/>
</dbReference>
<name>A0ABV4BH07_9GAMM</name>
<dbReference type="InterPro" id="IPR052155">
    <property type="entry name" value="Biofilm_reg_signaling"/>
</dbReference>
<dbReference type="CDD" id="cd01948">
    <property type="entry name" value="EAL"/>
    <property type="match status" value="1"/>
</dbReference>
<dbReference type="SUPFAM" id="SSF141868">
    <property type="entry name" value="EAL domain-like"/>
    <property type="match status" value="1"/>
</dbReference>
<dbReference type="Pfam" id="PF08448">
    <property type="entry name" value="PAS_4"/>
    <property type="match status" value="2"/>
</dbReference>
<dbReference type="Pfam" id="PF00563">
    <property type="entry name" value="EAL"/>
    <property type="match status" value="1"/>
</dbReference>
<organism evidence="5 6">
    <name type="scientific">Thioalkalicoccus limnaeus</name>
    <dbReference type="NCBI Taxonomy" id="120681"/>
    <lineage>
        <taxon>Bacteria</taxon>
        <taxon>Pseudomonadati</taxon>
        <taxon>Pseudomonadota</taxon>
        <taxon>Gammaproteobacteria</taxon>
        <taxon>Chromatiales</taxon>
        <taxon>Chromatiaceae</taxon>
        <taxon>Thioalkalicoccus</taxon>
    </lineage>
</organism>
<feature type="domain" description="EAL" evidence="3">
    <location>
        <begin position="570"/>
        <end position="824"/>
    </location>
</feature>
<dbReference type="Pfam" id="PF13426">
    <property type="entry name" value="PAS_9"/>
    <property type="match status" value="1"/>
</dbReference>
<protein>
    <submittedName>
        <fullName evidence="5">EAL domain-containing protein</fullName>
    </submittedName>
</protein>
<dbReference type="CDD" id="cd01949">
    <property type="entry name" value="GGDEF"/>
    <property type="match status" value="1"/>
</dbReference>
<reference evidence="5 6" key="1">
    <citation type="submission" date="2024-05" db="EMBL/GenBank/DDBJ databases">
        <title>Genome Sequence and Characterization of the New Strain Purple Sulfur Bacterium of Genus Thioalkalicoccus.</title>
        <authorList>
            <person name="Bryantseva I.A."/>
            <person name="Kyndt J.A."/>
            <person name="Imhoff J.F."/>
        </authorList>
    </citation>
    <scope>NUCLEOTIDE SEQUENCE [LARGE SCALE GENOMIC DNA]</scope>
    <source>
        <strain evidence="5 6">Um2</strain>
    </source>
</reference>
<evidence type="ECO:0000259" key="4">
    <source>
        <dbReference type="PROSITE" id="PS50887"/>
    </source>
</evidence>
<evidence type="ECO:0000259" key="2">
    <source>
        <dbReference type="PROSITE" id="PS50113"/>
    </source>
</evidence>
<keyword evidence="6" id="KW-1185">Reference proteome</keyword>
<dbReference type="Proteomes" id="UP001564408">
    <property type="component" value="Unassembled WGS sequence"/>
</dbReference>
<dbReference type="PROSITE" id="PS50883">
    <property type="entry name" value="EAL"/>
    <property type="match status" value="1"/>
</dbReference>
<feature type="domain" description="PAC" evidence="2">
    <location>
        <begin position="344"/>
        <end position="396"/>
    </location>
</feature>
<dbReference type="SMART" id="SM00086">
    <property type="entry name" value="PAC"/>
    <property type="match status" value="2"/>
</dbReference>
<dbReference type="SMART" id="SM00052">
    <property type="entry name" value="EAL"/>
    <property type="match status" value="1"/>
</dbReference>
<dbReference type="Pfam" id="PF00990">
    <property type="entry name" value="GGDEF"/>
    <property type="match status" value="1"/>
</dbReference>
<feature type="domain" description="GGDEF" evidence="4">
    <location>
        <begin position="428"/>
        <end position="561"/>
    </location>
</feature>
<dbReference type="Gene3D" id="3.20.20.450">
    <property type="entry name" value="EAL domain"/>
    <property type="match status" value="1"/>
</dbReference>
<dbReference type="InterPro" id="IPR013656">
    <property type="entry name" value="PAS_4"/>
</dbReference>
<dbReference type="PROSITE" id="PS50113">
    <property type="entry name" value="PAC"/>
    <property type="match status" value="2"/>
</dbReference>
<evidence type="ECO:0000259" key="1">
    <source>
        <dbReference type="PROSITE" id="PS50112"/>
    </source>
</evidence>
<feature type="domain" description="PAS" evidence="1">
    <location>
        <begin position="6"/>
        <end position="45"/>
    </location>
</feature>
<dbReference type="SUPFAM" id="SSF55073">
    <property type="entry name" value="Nucleotide cyclase"/>
    <property type="match status" value="1"/>
</dbReference>
<feature type="domain" description="PAS" evidence="1">
    <location>
        <begin position="271"/>
        <end position="317"/>
    </location>
</feature>
<feature type="domain" description="PAC" evidence="2">
    <location>
        <begin position="91"/>
        <end position="143"/>
    </location>
</feature>
<dbReference type="InterPro" id="IPR000700">
    <property type="entry name" value="PAS-assoc_C"/>
</dbReference>
<dbReference type="PANTHER" id="PTHR44757:SF2">
    <property type="entry name" value="BIOFILM ARCHITECTURE MAINTENANCE PROTEIN MBAA"/>
    <property type="match status" value="1"/>
</dbReference>
<dbReference type="InterPro" id="IPR029787">
    <property type="entry name" value="Nucleotide_cyclase"/>
</dbReference>
<gene>
    <name evidence="5" type="ORF">ABC977_15530</name>
</gene>
<proteinExistence type="predicted"/>
<dbReference type="Gene3D" id="3.30.450.20">
    <property type="entry name" value="PAS domain"/>
    <property type="match status" value="3"/>
</dbReference>
<dbReference type="InterPro" id="IPR001633">
    <property type="entry name" value="EAL_dom"/>
</dbReference>
<dbReference type="InterPro" id="IPR001610">
    <property type="entry name" value="PAC"/>
</dbReference>
<dbReference type="NCBIfam" id="TIGR00254">
    <property type="entry name" value="GGDEF"/>
    <property type="match status" value="1"/>
</dbReference>
<dbReference type="Gene3D" id="3.30.70.270">
    <property type="match status" value="1"/>
</dbReference>
<accession>A0ABV4BH07</accession>
<dbReference type="InterPro" id="IPR000014">
    <property type="entry name" value="PAS"/>
</dbReference>
<evidence type="ECO:0000259" key="3">
    <source>
        <dbReference type="PROSITE" id="PS50883"/>
    </source>
</evidence>
<comment type="caution">
    <text evidence="5">The sequence shown here is derived from an EMBL/GenBank/DDBJ whole genome shotgun (WGS) entry which is preliminary data.</text>
</comment>
<dbReference type="RefSeq" id="WP_369668202.1">
    <property type="nucleotide sequence ID" value="NZ_JBDKXB010000029.1"/>
</dbReference>
<evidence type="ECO:0000313" key="6">
    <source>
        <dbReference type="Proteomes" id="UP001564408"/>
    </source>
</evidence>
<evidence type="ECO:0000313" key="5">
    <source>
        <dbReference type="EMBL" id="MEY6433816.1"/>
    </source>
</evidence>
<dbReference type="InterPro" id="IPR035919">
    <property type="entry name" value="EAL_sf"/>
</dbReference>
<dbReference type="SMART" id="SM00091">
    <property type="entry name" value="PAS"/>
    <property type="match status" value="3"/>
</dbReference>
<dbReference type="SUPFAM" id="SSF55785">
    <property type="entry name" value="PYP-like sensor domain (PAS domain)"/>
    <property type="match status" value="3"/>
</dbReference>
<feature type="domain" description="PAS" evidence="1">
    <location>
        <begin position="169"/>
        <end position="228"/>
    </location>
</feature>